<feature type="transmembrane region" description="Helical" evidence="1">
    <location>
        <begin position="159"/>
        <end position="181"/>
    </location>
</feature>
<evidence type="ECO:0000313" key="2">
    <source>
        <dbReference type="EMBL" id="SDQ54172.1"/>
    </source>
</evidence>
<proteinExistence type="predicted"/>
<feature type="transmembrane region" description="Helical" evidence="1">
    <location>
        <begin position="74"/>
        <end position="98"/>
    </location>
</feature>
<dbReference type="STRING" id="553311.SAMN05216231_1861"/>
<feature type="transmembrane region" description="Helical" evidence="1">
    <location>
        <begin position="6"/>
        <end position="22"/>
    </location>
</feature>
<keyword evidence="3" id="KW-1185">Reference proteome</keyword>
<dbReference type="EMBL" id="FNKD01000002">
    <property type="protein sequence ID" value="SDQ54172.1"/>
    <property type="molecule type" value="Genomic_DNA"/>
</dbReference>
<organism evidence="2 3">
    <name type="scientific">Virgibacillus salinus</name>
    <dbReference type="NCBI Taxonomy" id="553311"/>
    <lineage>
        <taxon>Bacteria</taxon>
        <taxon>Bacillati</taxon>
        <taxon>Bacillota</taxon>
        <taxon>Bacilli</taxon>
        <taxon>Bacillales</taxon>
        <taxon>Bacillaceae</taxon>
        <taxon>Virgibacillus</taxon>
    </lineage>
</organism>
<keyword evidence="1" id="KW-0472">Membrane</keyword>
<name>A0A1H1BQD6_9BACI</name>
<keyword evidence="1" id="KW-1133">Transmembrane helix</keyword>
<dbReference type="Proteomes" id="UP000199444">
    <property type="component" value="Unassembled WGS sequence"/>
</dbReference>
<evidence type="ECO:0000313" key="3">
    <source>
        <dbReference type="Proteomes" id="UP000199444"/>
    </source>
</evidence>
<dbReference type="Pfam" id="PF24124">
    <property type="entry name" value="YphA"/>
    <property type="match status" value="1"/>
</dbReference>
<accession>A0A1H1BQD6</accession>
<feature type="transmembrane region" description="Helical" evidence="1">
    <location>
        <begin position="29"/>
        <end position="44"/>
    </location>
</feature>
<reference evidence="2 3" key="1">
    <citation type="submission" date="2016-10" db="EMBL/GenBank/DDBJ databases">
        <authorList>
            <person name="de Groot N.N."/>
        </authorList>
    </citation>
    <scope>NUCLEOTIDE SEQUENCE [LARGE SCALE GENOMIC DNA]</scope>
    <source>
        <strain evidence="2 3">CGMCC 1.10449</strain>
    </source>
</reference>
<gene>
    <name evidence="2" type="ORF">SAMN05216231_1861</name>
</gene>
<evidence type="ECO:0000256" key="1">
    <source>
        <dbReference type="SAM" id="Phobius"/>
    </source>
</evidence>
<dbReference type="InterPro" id="IPR014617">
    <property type="entry name" value="YphA_Bacsu"/>
</dbReference>
<sequence>MGSGLIFYWFCWVIWVVITFFMKKDRRRTFLACWILLLILFSNLHFTIYYYQISVSFLVFLGGTLLLHLKLPRLIFHSFISFIVSIGYIGIVICINITPLRLFFPQLITISVFLVILVMLLTNGLLNRLGTGLFGIACGEIVYSMIMANYAIQKTIGDMEFFDCVLIVIALLLCNSLLLTLNRKIYILMSITRHSIRQRAC</sequence>
<protein>
    <submittedName>
        <fullName evidence="2">Uncharacterized protein</fullName>
    </submittedName>
</protein>
<keyword evidence="1" id="KW-0812">Transmembrane</keyword>
<feature type="transmembrane region" description="Helical" evidence="1">
    <location>
        <begin position="104"/>
        <end position="126"/>
    </location>
</feature>
<dbReference type="AlphaFoldDB" id="A0A1H1BQD6"/>